<proteinExistence type="predicted"/>
<feature type="compositionally biased region" description="Basic residues" evidence="1">
    <location>
        <begin position="377"/>
        <end position="386"/>
    </location>
</feature>
<dbReference type="InterPro" id="IPR005162">
    <property type="entry name" value="Retrotrans_gag_dom"/>
</dbReference>
<feature type="region of interest" description="Disordered" evidence="1">
    <location>
        <begin position="356"/>
        <end position="386"/>
    </location>
</feature>
<gene>
    <name evidence="3" type="ordered locus">LOC_Os11g22480</name>
</gene>
<evidence type="ECO:0000259" key="2">
    <source>
        <dbReference type="Pfam" id="PF03732"/>
    </source>
</evidence>
<reference evidence="4" key="1">
    <citation type="journal article" date="2005" name="Nature">
        <title>The map-based sequence of the rice genome.</title>
        <authorList>
            <consortium name="International rice genome sequencing project (IRGSP)"/>
            <person name="Matsumoto T."/>
            <person name="Wu J."/>
            <person name="Kanamori H."/>
            <person name="Katayose Y."/>
            <person name="Fujisawa M."/>
            <person name="Namiki N."/>
            <person name="Mizuno H."/>
            <person name="Yamamoto K."/>
            <person name="Antonio B.A."/>
            <person name="Baba T."/>
            <person name="Sakata K."/>
            <person name="Nagamura Y."/>
            <person name="Aoki H."/>
            <person name="Arikawa K."/>
            <person name="Arita K."/>
            <person name="Bito T."/>
            <person name="Chiden Y."/>
            <person name="Fujitsuka N."/>
            <person name="Fukunaka R."/>
            <person name="Hamada M."/>
            <person name="Harada C."/>
            <person name="Hayashi A."/>
            <person name="Hijishita S."/>
            <person name="Honda M."/>
            <person name="Hosokawa S."/>
            <person name="Ichikawa Y."/>
            <person name="Idonuma A."/>
            <person name="Iijima M."/>
            <person name="Ikeda M."/>
            <person name="Ikeno M."/>
            <person name="Ito K."/>
            <person name="Ito S."/>
            <person name="Ito T."/>
            <person name="Ito Y."/>
            <person name="Ito Y."/>
            <person name="Iwabuchi A."/>
            <person name="Kamiya K."/>
            <person name="Karasawa W."/>
            <person name="Kurita K."/>
            <person name="Katagiri S."/>
            <person name="Kikuta A."/>
            <person name="Kobayashi H."/>
            <person name="Kobayashi N."/>
            <person name="Machita K."/>
            <person name="Maehara T."/>
            <person name="Masukawa M."/>
            <person name="Mizubayashi T."/>
            <person name="Mukai Y."/>
            <person name="Nagasaki H."/>
            <person name="Nagata Y."/>
            <person name="Naito S."/>
            <person name="Nakashima M."/>
            <person name="Nakama Y."/>
            <person name="Nakamichi Y."/>
            <person name="Nakamura M."/>
            <person name="Meguro A."/>
            <person name="Negishi M."/>
            <person name="Ohta I."/>
            <person name="Ohta T."/>
            <person name="Okamoto M."/>
            <person name="Ono N."/>
            <person name="Saji S."/>
            <person name="Sakaguchi M."/>
            <person name="Sakai K."/>
            <person name="Shibata M."/>
            <person name="Shimokawa T."/>
            <person name="Song J."/>
            <person name="Takazaki Y."/>
            <person name="Terasawa K."/>
            <person name="Tsugane M."/>
            <person name="Tsuji K."/>
            <person name="Ueda S."/>
            <person name="Waki K."/>
            <person name="Yamagata H."/>
            <person name="Yamamoto M."/>
            <person name="Yamamoto S."/>
            <person name="Yamane H."/>
            <person name="Yoshiki S."/>
            <person name="Yoshihara R."/>
            <person name="Yukawa K."/>
            <person name="Zhong H."/>
            <person name="Yano M."/>
            <person name="Yuan Q."/>
            <person name="Ouyang S."/>
            <person name="Liu J."/>
            <person name="Jones K.M."/>
            <person name="Gansberger K."/>
            <person name="Moffat K."/>
            <person name="Hill J."/>
            <person name="Bera J."/>
            <person name="Fadrosh D."/>
            <person name="Jin S."/>
            <person name="Johri S."/>
            <person name="Kim M."/>
            <person name="Overton L."/>
            <person name="Reardon M."/>
            <person name="Tsitrin T."/>
            <person name="Vuong H."/>
            <person name="Weaver B."/>
            <person name="Ciecko A."/>
            <person name="Tallon L."/>
            <person name="Jackson J."/>
            <person name="Pai G."/>
            <person name="Aken S.V."/>
            <person name="Utterback T."/>
            <person name="Reidmuller S."/>
            <person name="Feldblyum T."/>
            <person name="Hsiao J."/>
            <person name="Zismann V."/>
            <person name="Iobst S."/>
            <person name="de Vazeille A.R."/>
            <person name="Buell C.R."/>
            <person name="Ying K."/>
            <person name="Li Y."/>
            <person name="Lu T."/>
            <person name="Huang Y."/>
            <person name="Zhao Q."/>
            <person name="Feng Q."/>
            <person name="Zhang L."/>
            <person name="Zhu J."/>
            <person name="Weng Q."/>
            <person name="Mu J."/>
            <person name="Lu Y."/>
            <person name="Fan D."/>
            <person name="Liu Y."/>
            <person name="Guan J."/>
            <person name="Zhang Y."/>
            <person name="Yu S."/>
            <person name="Liu X."/>
            <person name="Zhang Y."/>
            <person name="Hong G."/>
            <person name="Han B."/>
            <person name="Choisne N."/>
            <person name="Demange N."/>
            <person name="Orjeda G."/>
            <person name="Samain S."/>
            <person name="Cattolico L."/>
            <person name="Pelletier E."/>
            <person name="Couloux A."/>
            <person name="Segurens B."/>
            <person name="Wincker P."/>
            <person name="D'Hont A."/>
            <person name="Scarpelli C."/>
            <person name="Weissenbach J."/>
            <person name="Salanoubat M."/>
            <person name="Quetier F."/>
            <person name="Yu Y."/>
            <person name="Kim H.R."/>
            <person name="Rambo T."/>
            <person name="Currie J."/>
            <person name="Collura K."/>
            <person name="Luo M."/>
            <person name="Yang T."/>
            <person name="Ammiraju J.S.S."/>
            <person name="Engler F."/>
            <person name="Soderlund C."/>
            <person name="Wing R.A."/>
            <person name="Palmer L.E."/>
            <person name="de la Bastide M."/>
            <person name="Spiegel L."/>
            <person name="Nascimento L."/>
            <person name="Zutavern T."/>
            <person name="O'Shaughnessy A."/>
            <person name="Dike S."/>
            <person name="Dedhia N."/>
            <person name="Preston R."/>
            <person name="Balija V."/>
            <person name="McCombie W.R."/>
            <person name="Chow T."/>
            <person name="Chen H."/>
            <person name="Chung M."/>
            <person name="Chen C."/>
            <person name="Shaw J."/>
            <person name="Wu H."/>
            <person name="Hsiao K."/>
            <person name="Chao Y."/>
            <person name="Chu M."/>
            <person name="Cheng C."/>
            <person name="Hour A."/>
            <person name="Lee P."/>
            <person name="Lin S."/>
            <person name="Lin Y."/>
            <person name="Liou J."/>
            <person name="Liu S."/>
            <person name="Hsing Y."/>
            <person name="Raghuvanshi S."/>
            <person name="Mohanty A."/>
            <person name="Bharti A.K."/>
            <person name="Gaur A."/>
            <person name="Gupta V."/>
            <person name="Kumar D."/>
            <person name="Ravi V."/>
            <person name="Vij S."/>
            <person name="Kapur A."/>
            <person name="Khurana P."/>
            <person name="Khurana P."/>
            <person name="Khurana J.P."/>
            <person name="Tyagi A.K."/>
            <person name="Gaikwad K."/>
            <person name="Singh A."/>
            <person name="Dalal V."/>
            <person name="Srivastava S."/>
            <person name="Dixit A."/>
            <person name="Pal A.K."/>
            <person name="Ghazi I.A."/>
            <person name="Yadav M."/>
            <person name="Pandit A."/>
            <person name="Bhargava A."/>
            <person name="Sureshbabu K."/>
            <person name="Batra K."/>
            <person name="Sharma T.R."/>
            <person name="Mohapatra T."/>
            <person name="Singh N.K."/>
            <person name="Messing J."/>
            <person name="Nelson A.B."/>
            <person name="Fuks G."/>
            <person name="Kavchok S."/>
            <person name="Keizer G."/>
            <person name="Linton E."/>
            <person name="Llaca V."/>
            <person name="Song R."/>
            <person name="Tanyolac B."/>
            <person name="Young S."/>
            <person name="Ho-Il K."/>
            <person name="Hahn J.H."/>
            <person name="Sangsakoo G."/>
            <person name="Vanavichit A."/>
            <person name="de Mattos Luiz.A.T."/>
            <person name="Zimmer P.D."/>
            <person name="Malone G."/>
            <person name="Dellagostin O."/>
            <person name="de Oliveira A.C."/>
            <person name="Bevan M."/>
            <person name="Bancroft I."/>
            <person name="Minx P."/>
            <person name="Cordum H."/>
            <person name="Wilson R."/>
            <person name="Cheng Z."/>
            <person name="Jin W."/>
            <person name="Jiang J."/>
            <person name="Leong S.A."/>
            <person name="Iwama H."/>
            <person name="Gojobori T."/>
            <person name="Itoh T."/>
            <person name="Niimura Y."/>
            <person name="Fujii Y."/>
            <person name="Habara T."/>
            <person name="Sakai H."/>
            <person name="Sato Y."/>
            <person name="Wilson G."/>
            <person name="Kumar K."/>
            <person name="McCouch S."/>
            <person name="Juretic N."/>
            <person name="Hoen D."/>
            <person name="Wright S."/>
            <person name="Bruskiewich R."/>
            <person name="Bureau T."/>
            <person name="Miyao A."/>
            <person name="Hirochika H."/>
            <person name="Nishikawa T."/>
            <person name="Kadowaki K."/>
            <person name="Sugiura M."/>
            <person name="Burr B."/>
            <person name="Sasaki T."/>
        </authorList>
    </citation>
    <scope>NUCLEOTIDE SEQUENCE [LARGE SCALE GENOMIC DNA]</scope>
    <source>
        <strain evidence="4">cv. Nipponbare</strain>
    </source>
</reference>
<feature type="domain" description="Retrotransposon gag" evidence="2">
    <location>
        <begin position="154"/>
        <end position="245"/>
    </location>
</feature>
<dbReference type="Pfam" id="PF03732">
    <property type="entry name" value="Retrotrans_gag"/>
    <property type="match status" value="1"/>
</dbReference>
<dbReference type="Proteomes" id="UP000000763">
    <property type="component" value="Chromosome 11"/>
</dbReference>
<name>Q2R629_ORYSJ</name>
<sequence>MDTWHKAVKDALWILHLATCPKESKDAPRIKKKIKRIVFIVLESSRDSGYGFNSFSLFFCGPLVVTAQYGYSSALECNPKLIPWGGYSSVFSPSCMVMTGCRKELGSQGWLLKTPGGHWACPFCGKPKEDSSAQLQEFLESCSTYTVRRVRLHLLPFSLLGRAEQWFYINRATVNTRNKRSTAFLSRFFPMGKTNAPRRRIPSLQLMRDETILKAWERLQEYVTTRPHHEMAEWLILQSFFNGLTPSSWDHLDAAAGGTFFSRTVICQPIEKMLSNKGWSKERLQTRQCDMYTVKWTEMLAAQLDLLMRRLDNNEKDAEQGTVKAMDSHKTCEVDGNTGHSGTDCRKTCENVKLMNNNGNRPQGDQGWSIAPWGRSRTYRHTRRSK</sequence>
<evidence type="ECO:0000313" key="3">
    <source>
        <dbReference type="EMBL" id="AAX92817.1"/>
    </source>
</evidence>
<reference evidence="4" key="2">
    <citation type="journal article" date="2008" name="Nucleic Acids Res.">
        <title>The rice annotation project database (RAP-DB): 2008 update.</title>
        <authorList>
            <consortium name="The rice annotation project (RAP)"/>
        </authorList>
    </citation>
    <scope>GENOME REANNOTATION</scope>
    <source>
        <strain evidence="4">cv. Nipponbare</strain>
    </source>
</reference>
<dbReference type="PANTHER" id="PTHR33223">
    <property type="entry name" value="CCHC-TYPE DOMAIN-CONTAINING PROTEIN"/>
    <property type="match status" value="1"/>
</dbReference>
<accession>Q2R629</accession>
<organism evidence="3 4">
    <name type="scientific">Oryza sativa subsp. japonica</name>
    <name type="common">Rice</name>
    <dbReference type="NCBI Taxonomy" id="39947"/>
    <lineage>
        <taxon>Eukaryota</taxon>
        <taxon>Viridiplantae</taxon>
        <taxon>Streptophyta</taxon>
        <taxon>Embryophyta</taxon>
        <taxon>Tracheophyta</taxon>
        <taxon>Spermatophyta</taxon>
        <taxon>Magnoliopsida</taxon>
        <taxon>Liliopsida</taxon>
        <taxon>Poales</taxon>
        <taxon>Poaceae</taxon>
        <taxon>BOP clade</taxon>
        <taxon>Oryzoideae</taxon>
        <taxon>Oryzeae</taxon>
        <taxon>Oryzinae</taxon>
        <taxon>Oryza</taxon>
        <taxon>Oryza sativa</taxon>
    </lineage>
</organism>
<evidence type="ECO:0000256" key="1">
    <source>
        <dbReference type="SAM" id="MobiDB-lite"/>
    </source>
</evidence>
<protein>
    <submittedName>
        <fullName evidence="3">Transposable element protein, putative</fullName>
    </submittedName>
</protein>
<dbReference type="AlphaFoldDB" id="Q2R629"/>
<dbReference type="PANTHER" id="PTHR33223:SF11">
    <property type="entry name" value="ELEMENT PROTEIN, PUTATIVE-RELATED"/>
    <property type="match status" value="1"/>
</dbReference>
<evidence type="ECO:0000313" key="4">
    <source>
        <dbReference type="Proteomes" id="UP000000763"/>
    </source>
</evidence>
<dbReference type="EMBL" id="AC146525">
    <property type="protein sequence ID" value="AAX92817.1"/>
    <property type="molecule type" value="Genomic_DNA"/>
</dbReference>